<feature type="non-terminal residue" evidence="3">
    <location>
        <position position="1"/>
    </location>
</feature>
<dbReference type="PANTHER" id="PTHR10515">
    <property type="entry name" value="THYMIDINE PHOSPHORYLASE"/>
    <property type="match status" value="1"/>
</dbReference>
<sequence>GIVSAMDTRAIGMAVVAMGGGRRVATDEIDYAVGFDEFIRLGEVADSDKPLAVIHARTEEQWEEAAKALRSAIKVGGE</sequence>
<dbReference type="GO" id="GO:0004645">
    <property type="term" value="F:1,4-alpha-oligoglucan phosphorylase activity"/>
    <property type="evidence" value="ECO:0007669"/>
    <property type="project" value="InterPro"/>
</dbReference>
<evidence type="ECO:0000256" key="1">
    <source>
        <dbReference type="ARBA" id="ARBA00022679"/>
    </source>
</evidence>
<accession>A0A7Y0S5N7</accession>
<dbReference type="GO" id="GO:0006213">
    <property type="term" value="P:pyrimidine nucleoside metabolic process"/>
    <property type="evidence" value="ECO:0007669"/>
    <property type="project" value="InterPro"/>
</dbReference>
<dbReference type="FunFam" id="3.90.1170.30:FF:000001">
    <property type="entry name" value="Thymidine phosphorylase"/>
    <property type="match status" value="1"/>
</dbReference>
<feature type="non-terminal residue" evidence="3">
    <location>
        <position position="78"/>
    </location>
</feature>
<dbReference type="GO" id="GO:0006206">
    <property type="term" value="P:pyrimidine nucleobase metabolic process"/>
    <property type="evidence" value="ECO:0007669"/>
    <property type="project" value="InterPro"/>
</dbReference>
<dbReference type="Proteomes" id="UP000555836">
    <property type="component" value="Unassembled WGS sequence"/>
</dbReference>
<proteinExistence type="predicted"/>
<dbReference type="InterPro" id="IPR036566">
    <property type="entry name" value="PYNP-like_C_sf"/>
</dbReference>
<name>A0A7Y0S5N7_VIBPH</name>
<keyword evidence="1" id="KW-0808">Transferase</keyword>
<dbReference type="GO" id="GO:0009032">
    <property type="term" value="F:thymidine phosphorylase activity"/>
    <property type="evidence" value="ECO:0007669"/>
    <property type="project" value="TreeGrafter"/>
</dbReference>
<dbReference type="SUPFAM" id="SSF54680">
    <property type="entry name" value="Pyrimidine nucleoside phosphorylase C-terminal domain"/>
    <property type="match status" value="1"/>
</dbReference>
<dbReference type="Gene3D" id="3.90.1170.30">
    <property type="entry name" value="Pyrimidine nucleoside phosphorylase-like, C-terminal domain"/>
    <property type="match status" value="1"/>
</dbReference>
<evidence type="ECO:0000313" key="4">
    <source>
        <dbReference type="Proteomes" id="UP000555836"/>
    </source>
</evidence>
<evidence type="ECO:0000313" key="3">
    <source>
        <dbReference type="EMBL" id="NMU26827.1"/>
    </source>
</evidence>
<reference evidence="3 4" key="1">
    <citation type="submission" date="2020-04" db="EMBL/GenBank/DDBJ databases">
        <title>Whole-genome sequencing of Vibrio spp. from China reveals different genetic environments of blaCTX-M-14 among diverse lineages.</title>
        <authorList>
            <person name="Zheng Z."/>
            <person name="Ye L."/>
            <person name="Chen S."/>
        </authorList>
    </citation>
    <scope>NUCLEOTIDE SEQUENCE [LARGE SCALE GENOMIC DNA]</scope>
    <source>
        <strain evidence="3 4">Vb0574</strain>
    </source>
</reference>
<dbReference type="GO" id="GO:0005829">
    <property type="term" value="C:cytosol"/>
    <property type="evidence" value="ECO:0007669"/>
    <property type="project" value="TreeGrafter"/>
</dbReference>
<dbReference type="PANTHER" id="PTHR10515:SF0">
    <property type="entry name" value="THYMIDINE PHOSPHORYLASE"/>
    <property type="match status" value="1"/>
</dbReference>
<dbReference type="InterPro" id="IPR013102">
    <property type="entry name" value="PYNP_C"/>
</dbReference>
<organism evidence="3 4">
    <name type="scientific">Vibrio parahaemolyticus</name>
    <dbReference type="NCBI Taxonomy" id="670"/>
    <lineage>
        <taxon>Bacteria</taxon>
        <taxon>Pseudomonadati</taxon>
        <taxon>Pseudomonadota</taxon>
        <taxon>Gammaproteobacteria</taxon>
        <taxon>Vibrionales</taxon>
        <taxon>Vibrionaceae</taxon>
        <taxon>Vibrio</taxon>
    </lineage>
</organism>
<dbReference type="Pfam" id="PF07831">
    <property type="entry name" value="PYNP_C"/>
    <property type="match status" value="1"/>
</dbReference>
<dbReference type="SMART" id="SM00941">
    <property type="entry name" value="PYNP_C"/>
    <property type="match status" value="1"/>
</dbReference>
<evidence type="ECO:0000259" key="2">
    <source>
        <dbReference type="SMART" id="SM00941"/>
    </source>
</evidence>
<feature type="domain" description="Pyrimidine nucleoside phosphorylase C-terminal" evidence="2">
    <location>
        <begin position="2"/>
        <end position="76"/>
    </location>
</feature>
<dbReference type="AlphaFoldDB" id="A0A7Y0S5N7"/>
<dbReference type="EMBL" id="JABCLD010001517">
    <property type="protein sequence ID" value="NMU26827.1"/>
    <property type="molecule type" value="Genomic_DNA"/>
</dbReference>
<gene>
    <name evidence="3" type="ORF">HKB21_14495</name>
</gene>
<protein>
    <submittedName>
        <fullName evidence="3">Thymidine phosphorylase</fullName>
    </submittedName>
</protein>
<dbReference type="InterPro" id="IPR000053">
    <property type="entry name" value="Thymidine/pyrmidine_PPase"/>
</dbReference>
<comment type="caution">
    <text evidence="3">The sequence shown here is derived from an EMBL/GenBank/DDBJ whole genome shotgun (WGS) entry which is preliminary data.</text>
</comment>